<sequence>MKASLILVLGVLVAGTFAFRQQSVGIRGRLLCGTQPLGDTQVKLWNKNKLGTDDQLAAAKTDAQGNYELTGGVGSLFASLILVLGVLVAGAFAFRQQSVGIRGRLLCGTQPLADTQVKLWNKNKLGTDDQLAAAKTDAQGNYELTGGVGSLFGMNVHFKVYHDCDDGVKPCQRKVDLKVPDQYVTRTTDVEKWFDAGTMNMEFGFPDEERSCIN</sequence>
<name>A0AC34F7M8_9BILA</name>
<protein>
    <submittedName>
        <fullName evidence="2">Transthyretin-like family protein</fullName>
    </submittedName>
</protein>
<evidence type="ECO:0000313" key="2">
    <source>
        <dbReference type="WBParaSite" id="ES5_v2.g13167.t1"/>
    </source>
</evidence>
<dbReference type="WBParaSite" id="ES5_v2.g13167.t1">
    <property type="protein sequence ID" value="ES5_v2.g13167.t1"/>
    <property type="gene ID" value="ES5_v2.g13167"/>
</dbReference>
<dbReference type="Proteomes" id="UP000887579">
    <property type="component" value="Unplaced"/>
</dbReference>
<proteinExistence type="predicted"/>
<reference evidence="2" key="1">
    <citation type="submission" date="2022-11" db="UniProtKB">
        <authorList>
            <consortium name="WormBaseParasite"/>
        </authorList>
    </citation>
    <scope>IDENTIFICATION</scope>
</reference>
<evidence type="ECO:0000313" key="1">
    <source>
        <dbReference type="Proteomes" id="UP000887579"/>
    </source>
</evidence>
<accession>A0AC34F7M8</accession>
<organism evidence="1 2">
    <name type="scientific">Panagrolaimus sp. ES5</name>
    <dbReference type="NCBI Taxonomy" id="591445"/>
    <lineage>
        <taxon>Eukaryota</taxon>
        <taxon>Metazoa</taxon>
        <taxon>Ecdysozoa</taxon>
        <taxon>Nematoda</taxon>
        <taxon>Chromadorea</taxon>
        <taxon>Rhabditida</taxon>
        <taxon>Tylenchina</taxon>
        <taxon>Panagrolaimomorpha</taxon>
        <taxon>Panagrolaimoidea</taxon>
        <taxon>Panagrolaimidae</taxon>
        <taxon>Panagrolaimus</taxon>
    </lineage>
</organism>